<proteinExistence type="predicted"/>
<evidence type="ECO:0000313" key="2">
    <source>
        <dbReference type="Proteomes" id="UP000276133"/>
    </source>
</evidence>
<protein>
    <submittedName>
        <fullName evidence="1">Uncharacterized protein</fullName>
    </submittedName>
</protein>
<keyword evidence="2" id="KW-1185">Reference proteome</keyword>
<dbReference type="AlphaFoldDB" id="A0A3M7R2C7"/>
<accession>A0A3M7R2C7</accession>
<sequence length="90" mass="10685">MDNIEFNFTNFWGTMKLVSIQKKIIKCCKMLNFKQIYLIKTKIILVNKSSVEILYFSIQIEKRRGAHLLFQYLLSNGSDLTQWLLHQILS</sequence>
<reference evidence="1 2" key="1">
    <citation type="journal article" date="2018" name="Sci. Rep.">
        <title>Genomic signatures of local adaptation to the degree of environmental predictability in rotifers.</title>
        <authorList>
            <person name="Franch-Gras L."/>
            <person name="Hahn C."/>
            <person name="Garcia-Roger E.M."/>
            <person name="Carmona M.J."/>
            <person name="Serra M."/>
            <person name="Gomez A."/>
        </authorList>
    </citation>
    <scope>NUCLEOTIDE SEQUENCE [LARGE SCALE GENOMIC DNA]</scope>
    <source>
        <strain evidence="1">HYR1</strain>
    </source>
</reference>
<gene>
    <name evidence="1" type="ORF">BpHYR1_002206</name>
</gene>
<dbReference type="Proteomes" id="UP000276133">
    <property type="component" value="Unassembled WGS sequence"/>
</dbReference>
<name>A0A3M7R2C7_BRAPC</name>
<organism evidence="1 2">
    <name type="scientific">Brachionus plicatilis</name>
    <name type="common">Marine rotifer</name>
    <name type="synonym">Brachionus muelleri</name>
    <dbReference type="NCBI Taxonomy" id="10195"/>
    <lineage>
        <taxon>Eukaryota</taxon>
        <taxon>Metazoa</taxon>
        <taxon>Spiralia</taxon>
        <taxon>Gnathifera</taxon>
        <taxon>Rotifera</taxon>
        <taxon>Eurotatoria</taxon>
        <taxon>Monogononta</taxon>
        <taxon>Pseudotrocha</taxon>
        <taxon>Ploima</taxon>
        <taxon>Brachionidae</taxon>
        <taxon>Brachionus</taxon>
    </lineage>
</organism>
<evidence type="ECO:0000313" key="1">
    <source>
        <dbReference type="EMBL" id="RNA17511.1"/>
    </source>
</evidence>
<comment type="caution">
    <text evidence="1">The sequence shown here is derived from an EMBL/GenBank/DDBJ whole genome shotgun (WGS) entry which is preliminary data.</text>
</comment>
<dbReference type="EMBL" id="REGN01004442">
    <property type="protein sequence ID" value="RNA17511.1"/>
    <property type="molecule type" value="Genomic_DNA"/>
</dbReference>